<evidence type="ECO:0000256" key="1">
    <source>
        <dbReference type="SAM" id="MobiDB-lite"/>
    </source>
</evidence>
<accession>A0A0H5DQ37</accession>
<dbReference type="RefSeq" id="WP_098038610.1">
    <property type="nucleotide sequence ID" value="NZ_CWGJ01000019.1"/>
</dbReference>
<reference evidence="3" key="1">
    <citation type="submission" date="2015-06" db="EMBL/GenBank/DDBJ databases">
        <authorList>
            <person name="Bertelli C."/>
        </authorList>
    </citation>
    <scope>NUCLEOTIDE SEQUENCE [LARGE SCALE GENOMIC DNA]</scope>
    <source>
        <strain evidence="3">CRIB-30</strain>
    </source>
</reference>
<dbReference type="Proteomes" id="UP000220251">
    <property type="component" value="Unassembled WGS sequence"/>
</dbReference>
<gene>
    <name evidence="2" type="ORF">ELAC_1410</name>
</gene>
<dbReference type="EMBL" id="CWGJ01000019">
    <property type="protein sequence ID" value="CRX38746.1"/>
    <property type="molecule type" value="Genomic_DNA"/>
</dbReference>
<proteinExistence type="predicted"/>
<keyword evidence="3" id="KW-1185">Reference proteome</keyword>
<protein>
    <submittedName>
        <fullName evidence="2">Uncharacterized protein</fullName>
    </submittedName>
</protein>
<name>A0A0H5DQ37_9BACT</name>
<evidence type="ECO:0000313" key="2">
    <source>
        <dbReference type="EMBL" id="CRX38746.1"/>
    </source>
</evidence>
<feature type="region of interest" description="Disordered" evidence="1">
    <location>
        <begin position="1"/>
        <end position="38"/>
    </location>
</feature>
<evidence type="ECO:0000313" key="3">
    <source>
        <dbReference type="Proteomes" id="UP000220251"/>
    </source>
</evidence>
<dbReference type="SUPFAM" id="SSF48371">
    <property type="entry name" value="ARM repeat"/>
    <property type="match status" value="1"/>
</dbReference>
<sequence length="2101" mass="236470">MQPLVTKKPPSFTIKSTFSEPINASPSSSEEGERLSASTSTSRHSCFLKDDLSAAGKDPLFKFLVRKDWIDGKANPTAKLKNSKALNQIMKKIMPTVRESMQEFFNDRGTYIFRDGRELSSQHALMFQYIYACANGAIPFFQLVGGGVRFFFGEQLFVESIKSLGGVISPELLELLKQECQGYPNDFDFRFQIQSVRGKKYNERAAVVQAMTSAATYFLGQTLFFSNPKSLAPQSTQQPSVLVIPPEYMQDVHASAYRKYNYIDFKKTKDGSHFGIFSIDFTDSQKRKSTLEALFVDQLARNHLFGLDDLRLSVPLSFVFSKDNANIVCLNDSGTMWVPILHRVLRVVGDDKPETINYKGFLLVISYITRGYSCLDEDFLNTVFSTFKNYQPWNENPFLLLDEINQIVAEHHKEEVATALPFTFNLLMHLKKQGGMDGVKFTSSLVAQSAKAGGLSHPAIPFLTALKDDSLAFDRFSQLFSLYYHLQEALGIDGVNRVRLKENADGAWLYVPNAQEKKLRYFAAPYSHRAMLDLIEKNQERGASSEAIDDWLFESAEACGLFRDLPGGKNPSEISFLAKELASVGSTFFKAASFYLQFMNGDADTLVLLEEALELFKEPVHPVFFDWFNRVAIALLLKKFPVDCPFKELFSSKNGAELIEEVAGYLSRQPDKKSLRMGLELFRTFAMSPSPGLINALLKFHLEEGVSLLCQSEELPSPLWIPPLTTALLKIVERGFAVQDLSLALRLMPPVKKMITLEWDGRLDDSTLLKRFLQGFIPAAMQSGMEDAAFDAALTLGKQIAAPKIGYPAALIELFKWALKKEDERVFVLWEQGSESAFDGPMQNEALNILETLVTRLIKEGRLPEAKSLAAGVIHKRKVDSKSPLAALIREMMEENLNLGKISVAESMLNGILDSDLTDFKHLSLKAKLLVAKHRGALLKQEPFRNFKAIAREMIRFPGHVELAVFAKTLLTDLLQETLLVKGSLTKTSIPISTYFLDEDIFRLLQHAEESCFEAAIQLHDSGSSGPQHLSEVAKITEAVFPLVCKKIVLSDRAKRFIAGPVLAKINDMTMREAISPTPFFRLLRENMQRLVIDLAADSATREAAVRIISRMKTLNIGEINADDFIEEFLQSLSTSLLDVYPLKVRVLLQKEIHWMVKSGSACALLFVTKMISDNVKEDNSEGALHLIESWQMAKELHPRSRTAKEELVSWILAFVRWNQLALAESVFNTLSQENKGEEREAWLSAIGSMLEEKRNDDPLFCCGLLQVLSTVGLTRKEKSSFLLPAAKAAEALLDCKSERKRAFLAFDVIKAYGLYGRSYGERIISKTVLMEESRPRDLAMELYQSLRIRQKNHYPFDVNFCLDVLKLFLTSVKKVTLDEVKIFIEDFDQLFQNGAHPQMEAAVFEMIGLLLRYSKQTDKEQRVAFLLKACSYLETGAHPPEFSARGPFASAESLSMALMEEGSDSLFEKAVWLVSLLVDAANGQESRKNALVNALIHSLARKSTVDWLIIDRILLSLQSRISAKQPLSNFSSALEAACEKCCVFAEGVSHLMPPFLSGKHGQGEAKLAVRLIKAIMGSLAKSGSWRALAPLRSHPDVRGNFAKEFSQLEAGSFSLYLSNCRSKGITASEAFSEAIKEVTIFRHSQHPELLFRELSILWTAMLEESGSERLFVSSMYRFIVSLGKEYFDDQSKYQSPMVVHVALDGDPAVPLFYMHQPRGLEEGRAKLFLTCYEKLLQQLSRRLVEFLKDSEQKKQKHICLEAFAGVVYSYINVLPQSKRDISKCVYDYLELIGEMGDDLYLQYMNVANTILEAANIAGTFSESEETLYRLILFVSPSTQFKPVTPRIYHESVLDVAEGLLKIQGPSSSARATAIIQHHFPNLIHFAPKKTKALFCQYVDRVTEAPFFVNDGSYVLRWVIQAGIQLFNPSSTPRKKSAEELAAILDCHLHLGKALIRRASNPELLIEDERAPLISCLKFYFDFLKNIFTEQDRRRELIALIKPAADAIIALIGTRESNLDLLSAFSALCEAIFPEKRQNDKKHDDRGLQSVVAVMQIFLFRLLDADKDLLPEVKNFIKKMAGRHRLLEPLEEAVKRYAGLV</sequence>
<feature type="compositionally biased region" description="Polar residues" evidence="1">
    <location>
        <begin position="13"/>
        <end position="29"/>
    </location>
</feature>
<dbReference type="InterPro" id="IPR016024">
    <property type="entry name" value="ARM-type_fold"/>
</dbReference>
<organism evidence="2 3">
    <name type="scientific">Estrella lausannensis</name>
    <dbReference type="NCBI Taxonomy" id="483423"/>
    <lineage>
        <taxon>Bacteria</taxon>
        <taxon>Pseudomonadati</taxon>
        <taxon>Chlamydiota</taxon>
        <taxon>Chlamydiia</taxon>
        <taxon>Parachlamydiales</taxon>
        <taxon>Candidatus Criblamydiaceae</taxon>
        <taxon>Estrella</taxon>
    </lineage>
</organism>